<name>A0ABP9V6R4_9DEIO</name>
<dbReference type="Proteomes" id="UP001458946">
    <property type="component" value="Unassembled WGS sequence"/>
</dbReference>
<dbReference type="Gene3D" id="3.30.450.20">
    <property type="entry name" value="PAS domain"/>
    <property type="match status" value="1"/>
</dbReference>
<dbReference type="InterPro" id="IPR035965">
    <property type="entry name" value="PAS-like_dom_sf"/>
</dbReference>
<keyword evidence="2" id="KW-1185">Reference proteome</keyword>
<dbReference type="InterPro" id="IPR000014">
    <property type="entry name" value="PAS"/>
</dbReference>
<dbReference type="EMBL" id="BAABRN010000005">
    <property type="protein sequence ID" value="GAA5500968.1"/>
    <property type="molecule type" value="Genomic_DNA"/>
</dbReference>
<accession>A0ABP9V6R4</accession>
<dbReference type="SUPFAM" id="SSF55785">
    <property type="entry name" value="PYP-like sensor domain (PAS domain)"/>
    <property type="match status" value="1"/>
</dbReference>
<dbReference type="CDD" id="cd00130">
    <property type="entry name" value="PAS"/>
    <property type="match status" value="1"/>
</dbReference>
<dbReference type="RefSeq" id="WP_353540944.1">
    <property type="nucleotide sequence ID" value="NZ_BAABRN010000005.1"/>
</dbReference>
<evidence type="ECO:0000313" key="1">
    <source>
        <dbReference type="EMBL" id="GAA5500968.1"/>
    </source>
</evidence>
<proteinExistence type="predicted"/>
<protein>
    <submittedName>
        <fullName evidence="1">Uncharacterized protein</fullName>
    </submittedName>
</protein>
<gene>
    <name evidence="1" type="ORF">Dxin01_00696</name>
</gene>
<evidence type="ECO:0000313" key="2">
    <source>
        <dbReference type="Proteomes" id="UP001458946"/>
    </source>
</evidence>
<organism evidence="1 2">
    <name type="scientific">Deinococcus xinjiangensis</name>
    <dbReference type="NCBI Taxonomy" id="457454"/>
    <lineage>
        <taxon>Bacteria</taxon>
        <taxon>Thermotogati</taxon>
        <taxon>Deinococcota</taxon>
        <taxon>Deinococci</taxon>
        <taxon>Deinococcales</taxon>
        <taxon>Deinococcaceae</taxon>
        <taxon>Deinococcus</taxon>
    </lineage>
</organism>
<comment type="caution">
    <text evidence="1">The sequence shown here is derived from an EMBL/GenBank/DDBJ whole genome shotgun (WGS) entry which is preliminary data.</text>
</comment>
<sequence length="134" mass="14818">MSTLIKLLFEPQALLVWNLSHDHGRLTVEGEIEGRPAHVIVPPAELSSLLYSPDRPRVVPAWEALIARAKLLNIEVRLLDPAGEPHWFHIVGRVWQSAPQAAAGPFVGGTARSINLQKQHEQQAQLPPSLTRVP</sequence>
<reference evidence="1 2" key="1">
    <citation type="submission" date="2024-02" db="EMBL/GenBank/DDBJ databases">
        <title>Deinococcus xinjiangensis NBRC 107630.</title>
        <authorList>
            <person name="Ichikawa N."/>
            <person name="Katano-Makiyama Y."/>
            <person name="Hidaka K."/>
        </authorList>
    </citation>
    <scope>NUCLEOTIDE SEQUENCE [LARGE SCALE GENOMIC DNA]</scope>
    <source>
        <strain evidence="1 2">NBRC 107630</strain>
    </source>
</reference>